<name>A0AAW1DUV8_ZOAVI</name>
<keyword evidence="2" id="KW-1185">Reference proteome</keyword>
<protein>
    <submittedName>
        <fullName evidence="1">Uncharacterized protein</fullName>
    </submittedName>
</protein>
<dbReference type="EMBL" id="JBCEZU010000597">
    <property type="protein sequence ID" value="KAK9513863.1"/>
    <property type="molecule type" value="Genomic_DNA"/>
</dbReference>
<reference evidence="1 2" key="1">
    <citation type="journal article" date="2024" name="Genome Biol. Evol.">
        <title>Chromosome-level genome assembly of the viviparous eelpout Zoarces viviparus.</title>
        <authorList>
            <person name="Fuhrmann N."/>
            <person name="Brasseur M.V."/>
            <person name="Bakowski C.E."/>
            <person name="Podsiadlowski L."/>
            <person name="Prost S."/>
            <person name="Krehenwinkel H."/>
            <person name="Mayer C."/>
        </authorList>
    </citation>
    <scope>NUCLEOTIDE SEQUENCE [LARGE SCALE GENOMIC DNA]</scope>
    <source>
        <strain evidence="1">NO-MEL_2022_Ind0_liver</strain>
    </source>
</reference>
<evidence type="ECO:0000313" key="2">
    <source>
        <dbReference type="Proteomes" id="UP001488805"/>
    </source>
</evidence>
<dbReference type="Proteomes" id="UP001488805">
    <property type="component" value="Unassembled WGS sequence"/>
</dbReference>
<dbReference type="AlphaFoldDB" id="A0AAW1DUV8"/>
<sequence>MGEPTGHGRAWAAASGLQVCGGPAPYRMGPGVAVCVSAGIRITWWRLCAGRAWVVRLRGYDWAGYDVLEKASPTPCRADSGALDSASRRGHGLLMFQNYKVALSVSGGAGLADGGLECVGCDALDCVTIPCRVDRGA</sequence>
<accession>A0AAW1DUV8</accession>
<gene>
    <name evidence="1" type="ORF">VZT92_027365</name>
</gene>
<evidence type="ECO:0000313" key="1">
    <source>
        <dbReference type="EMBL" id="KAK9513863.1"/>
    </source>
</evidence>
<organism evidence="1 2">
    <name type="scientific">Zoarces viviparus</name>
    <name type="common">Viviparous eelpout</name>
    <name type="synonym">Blennius viviparus</name>
    <dbReference type="NCBI Taxonomy" id="48416"/>
    <lineage>
        <taxon>Eukaryota</taxon>
        <taxon>Metazoa</taxon>
        <taxon>Chordata</taxon>
        <taxon>Craniata</taxon>
        <taxon>Vertebrata</taxon>
        <taxon>Euteleostomi</taxon>
        <taxon>Actinopterygii</taxon>
        <taxon>Neopterygii</taxon>
        <taxon>Teleostei</taxon>
        <taxon>Neoteleostei</taxon>
        <taxon>Acanthomorphata</taxon>
        <taxon>Eupercaria</taxon>
        <taxon>Perciformes</taxon>
        <taxon>Cottioidei</taxon>
        <taxon>Zoarcales</taxon>
        <taxon>Zoarcidae</taxon>
        <taxon>Zoarcinae</taxon>
        <taxon>Zoarces</taxon>
    </lineage>
</organism>
<proteinExistence type="predicted"/>
<comment type="caution">
    <text evidence="1">The sequence shown here is derived from an EMBL/GenBank/DDBJ whole genome shotgun (WGS) entry which is preliminary data.</text>
</comment>